<reference evidence="15 16" key="1">
    <citation type="submission" date="2018-12" db="EMBL/GenBank/DDBJ databases">
        <authorList>
            <person name="Yang Y."/>
        </authorList>
    </citation>
    <scope>NUCLEOTIDE SEQUENCE [LARGE SCALE GENOMIC DNA]</scope>
    <source>
        <strain evidence="15 16">L-25-5w-1</strain>
    </source>
</reference>
<name>A0A431VDL6_9PROT</name>
<organism evidence="15 16">
    <name type="scientific">Azospirillum griseum</name>
    <dbReference type="NCBI Taxonomy" id="2496639"/>
    <lineage>
        <taxon>Bacteria</taxon>
        <taxon>Pseudomonadati</taxon>
        <taxon>Pseudomonadota</taxon>
        <taxon>Alphaproteobacteria</taxon>
        <taxon>Rhodospirillales</taxon>
        <taxon>Azospirillaceae</taxon>
        <taxon>Azospirillum</taxon>
    </lineage>
</organism>
<evidence type="ECO:0000259" key="12">
    <source>
        <dbReference type="Pfam" id="PF02770"/>
    </source>
</evidence>
<dbReference type="InterPro" id="IPR037069">
    <property type="entry name" value="AcylCoA_DH/ox_N_sf"/>
</dbReference>
<dbReference type="Gene3D" id="1.20.140.10">
    <property type="entry name" value="Butyryl-CoA Dehydrogenase, subunit A, domain 3"/>
    <property type="match status" value="1"/>
</dbReference>
<gene>
    <name evidence="15" type="ORF">EJ903_18740</name>
</gene>
<dbReference type="Proteomes" id="UP000277007">
    <property type="component" value="Unassembled WGS sequence"/>
</dbReference>
<dbReference type="Pfam" id="PF00441">
    <property type="entry name" value="Acyl-CoA_dh_1"/>
    <property type="match status" value="1"/>
</dbReference>
<dbReference type="SUPFAM" id="SSF56645">
    <property type="entry name" value="Acyl-CoA dehydrogenase NM domain-like"/>
    <property type="match status" value="1"/>
</dbReference>
<sequence length="599" mass="63527">MTSYTAPVDDLRFVLNHVVGLEAIATLPHCESAAPDLVDAILEEAGKFASGVLAPLNRVGDKEGSRLENGVVRTPTGWKEAYSQFAESGWNSLPFEPEHGGQGLPWTVAFAVNEMWQSSNLSFGLCPLLNQGAVDLLSEHASAAQKALYLPKMISGEWTGTMNLTEPQAGSDLAAVRTRAVRAGDGTYRITGQKIFITYGEHDLTDNIIHLVLARLPDAPAGIKGISLFIVPKFLPNADGTPGRRNDLRCASLEHKLGIMASPTAVMAYGDEDGAVGFLVGEENRGIEYMFTMMNNARLGVGIQGVAVAERAYQQARDYAKARVQSKDLADAKGSAVAIIKHPDVRRMLLDMRAKTEAARALALYAGTQLDTARHHPDAAVRAAATARVDVLTPIVKAWSTDIGCDVASTGVQIHGGMGFIEETGAAQHYRDARITPIYEGTNGIHANDLAFRKTGRDKGASARALIAEMRATAATLAALPGDDAAVIAAELSAGLSALDQAVDWIVATQAEGDLRGAAAGAVAYLRLWGNVAGGWMMARSAIAALEGLRAAGANASFLETKLVVARFYAEQILAPSPALLSTIHSARNTVLALHDDQF</sequence>
<comment type="caution">
    <text evidence="15">The sequence shown here is derived from an EMBL/GenBank/DDBJ whole genome shotgun (WGS) entry which is preliminary data.</text>
</comment>
<dbReference type="InterPro" id="IPR013786">
    <property type="entry name" value="AcylCoA_DH/ox_N"/>
</dbReference>
<feature type="domain" description="Acyl-CoA dehydrogenase/oxidase N-terminal" evidence="13">
    <location>
        <begin position="40"/>
        <end position="157"/>
    </location>
</feature>
<evidence type="ECO:0000256" key="10">
    <source>
        <dbReference type="RuleBase" id="RU362125"/>
    </source>
</evidence>
<dbReference type="InterPro" id="IPR025878">
    <property type="entry name" value="Acyl-CoA_dh-like_C_dom"/>
</dbReference>
<dbReference type="GO" id="GO:0050660">
    <property type="term" value="F:flavin adenine dinucleotide binding"/>
    <property type="evidence" value="ECO:0007669"/>
    <property type="project" value="InterPro"/>
</dbReference>
<evidence type="ECO:0000256" key="6">
    <source>
        <dbReference type="ARBA" id="ARBA00051388"/>
    </source>
</evidence>
<dbReference type="Pfam" id="PF02771">
    <property type="entry name" value="Acyl-CoA_dh_N"/>
    <property type="match status" value="1"/>
</dbReference>
<dbReference type="PANTHER" id="PTHR42803:SF1">
    <property type="entry name" value="BROAD-SPECIFICITY LINEAR ACYL-COA DEHYDROGENASE FADE5"/>
    <property type="match status" value="1"/>
</dbReference>
<protein>
    <recommendedName>
        <fullName evidence="9">3-methylmercaptopropionyl-CoA dehydrogenase</fullName>
        <ecNumber evidence="8">1.3.99.41</ecNumber>
    </recommendedName>
</protein>
<dbReference type="InterPro" id="IPR009100">
    <property type="entry name" value="AcylCoA_DH/oxidase_NM_dom_sf"/>
</dbReference>
<dbReference type="InterPro" id="IPR036250">
    <property type="entry name" value="AcylCo_DH-like_C"/>
</dbReference>
<dbReference type="InterPro" id="IPR052166">
    <property type="entry name" value="Diverse_Acyl-CoA_DH"/>
</dbReference>
<evidence type="ECO:0000259" key="11">
    <source>
        <dbReference type="Pfam" id="PF00441"/>
    </source>
</evidence>
<evidence type="ECO:0000256" key="3">
    <source>
        <dbReference type="ARBA" id="ARBA00022630"/>
    </source>
</evidence>
<accession>A0A431VDL6</accession>
<dbReference type="Pfam" id="PF12806">
    <property type="entry name" value="Acyl-CoA_dh_C"/>
    <property type="match status" value="1"/>
</dbReference>
<keyword evidence="5 10" id="KW-0560">Oxidoreductase</keyword>
<feature type="domain" description="Acyl-CoA oxidase/dehydrogenase middle" evidence="12">
    <location>
        <begin position="162"/>
        <end position="265"/>
    </location>
</feature>
<dbReference type="AlphaFoldDB" id="A0A431VDL6"/>
<evidence type="ECO:0000313" key="16">
    <source>
        <dbReference type="Proteomes" id="UP000277007"/>
    </source>
</evidence>
<dbReference type="EMBL" id="RXMA01000020">
    <property type="protein sequence ID" value="RTR17254.1"/>
    <property type="molecule type" value="Genomic_DNA"/>
</dbReference>
<comment type="similarity">
    <text evidence="2 10">Belongs to the acyl-CoA dehydrogenase family.</text>
</comment>
<dbReference type="InterPro" id="IPR009075">
    <property type="entry name" value="AcylCo_DH/oxidase_C"/>
</dbReference>
<evidence type="ECO:0000313" key="15">
    <source>
        <dbReference type="EMBL" id="RTR17254.1"/>
    </source>
</evidence>
<feature type="domain" description="Acetyl-CoA dehydrogenase-like C-terminal" evidence="14">
    <location>
        <begin position="466"/>
        <end position="594"/>
    </location>
</feature>
<comment type="cofactor">
    <cofactor evidence="1 10">
        <name>FAD</name>
        <dbReference type="ChEBI" id="CHEBI:57692"/>
    </cofactor>
</comment>
<dbReference type="Gene3D" id="1.10.540.10">
    <property type="entry name" value="Acyl-CoA dehydrogenase/oxidase, N-terminal domain"/>
    <property type="match status" value="1"/>
</dbReference>
<dbReference type="RefSeq" id="WP_126618291.1">
    <property type="nucleotide sequence ID" value="NZ_JBHUCY010000056.1"/>
</dbReference>
<evidence type="ECO:0000256" key="9">
    <source>
        <dbReference type="ARBA" id="ARBA00069043"/>
    </source>
</evidence>
<comment type="catalytic activity">
    <reaction evidence="6">
        <text>3-(methylsulfanyl)propanoyl-CoA + oxidized [electron-transfer flavoprotein] + H(+) = 3-(methylsulfanyl)acryloyl-CoA + reduced [electron-transfer flavoprotein]</text>
        <dbReference type="Rhea" id="RHEA:52612"/>
        <dbReference type="Rhea" id="RHEA-COMP:10685"/>
        <dbReference type="Rhea" id="RHEA-COMP:10686"/>
        <dbReference type="ChEBI" id="CHEBI:15378"/>
        <dbReference type="ChEBI" id="CHEBI:57692"/>
        <dbReference type="ChEBI" id="CHEBI:58307"/>
        <dbReference type="ChEBI" id="CHEBI:82815"/>
        <dbReference type="ChEBI" id="CHEBI:84994"/>
        <dbReference type="EC" id="1.3.99.41"/>
    </reaction>
    <physiologicalReaction direction="left-to-right" evidence="6">
        <dbReference type="Rhea" id="RHEA:52613"/>
    </physiologicalReaction>
</comment>
<dbReference type="EC" id="1.3.99.41" evidence="8"/>
<keyword evidence="4 10" id="KW-0274">FAD</keyword>
<dbReference type="InterPro" id="IPR006091">
    <property type="entry name" value="Acyl-CoA_Oxase/DH_mid-dom"/>
</dbReference>
<evidence type="ECO:0000256" key="4">
    <source>
        <dbReference type="ARBA" id="ARBA00022827"/>
    </source>
</evidence>
<evidence type="ECO:0000256" key="2">
    <source>
        <dbReference type="ARBA" id="ARBA00009347"/>
    </source>
</evidence>
<dbReference type="Pfam" id="PF02770">
    <property type="entry name" value="Acyl-CoA_dh_M"/>
    <property type="match status" value="1"/>
</dbReference>
<evidence type="ECO:0000259" key="14">
    <source>
        <dbReference type="Pfam" id="PF12806"/>
    </source>
</evidence>
<dbReference type="GO" id="GO:0016627">
    <property type="term" value="F:oxidoreductase activity, acting on the CH-CH group of donors"/>
    <property type="evidence" value="ECO:0007669"/>
    <property type="project" value="InterPro"/>
</dbReference>
<feature type="domain" description="Acyl-CoA dehydrogenase/oxidase C-terminal" evidence="11">
    <location>
        <begin position="284"/>
        <end position="451"/>
    </location>
</feature>
<evidence type="ECO:0000256" key="1">
    <source>
        <dbReference type="ARBA" id="ARBA00001974"/>
    </source>
</evidence>
<keyword evidence="16" id="KW-1185">Reference proteome</keyword>
<evidence type="ECO:0000259" key="13">
    <source>
        <dbReference type="Pfam" id="PF02771"/>
    </source>
</evidence>
<evidence type="ECO:0000256" key="8">
    <source>
        <dbReference type="ARBA" id="ARBA00066694"/>
    </source>
</evidence>
<dbReference type="FunFam" id="2.40.110.10:FF:000031">
    <property type="entry name" value="Acyl-CoA dehydrogenase, putative"/>
    <property type="match status" value="1"/>
</dbReference>
<evidence type="ECO:0000256" key="5">
    <source>
        <dbReference type="ARBA" id="ARBA00023002"/>
    </source>
</evidence>
<dbReference type="PANTHER" id="PTHR42803">
    <property type="entry name" value="ACYL-COA DEHYDROGENASE"/>
    <property type="match status" value="1"/>
</dbReference>
<dbReference type="Gene3D" id="2.40.110.10">
    <property type="entry name" value="Butyryl-CoA Dehydrogenase, subunit A, domain 2"/>
    <property type="match status" value="1"/>
</dbReference>
<evidence type="ECO:0000256" key="7">
    <source>
        <dbReference type="ARBA" id="ARBA00058683"/>
    </source>
</evidence>
<dbReference type="OrthoDB" id="5510711at2"/>
<dbReference type="SUPFAM" id="SSF47203">
    <property type="entry name" value="Acyl-CoA dehydrogenase C-terminal domain-like"/>
    <property type="match status" value="1"/>
</dbReference>
<proteinExistence type="inferred from homology"/>
<keyword evidence="3 10" id="KW-0285">Flavoprotein</keyword>
<dbReference type="InterPro" id="IPR046373">
    <property type="entry name" value="Acyl-CoA_Oxase/DH_mid-dom_sf"/>
</dbReference>
<comment type="function">
    <text evidence="7">Involved in the assimilation of dimethylsulphoniopropionate (DMSP), an important compound in the fixation of carbon in marine phytoplankton, by mediating the conversion of 3-(methylthio)propanoyl-CoA (MMPA-CoA) to 3-(methylthio)acryloyl-CoA (MTA-CoA).</text>
</comment>